<dbReference type="Pfam" id="PF19279">
    <property type="entry name" value="YegS_C"/>
    <property type="match status" value="1"/>
</dbReference>
<evidence type="ECO:0000256" key="1">
    <source>
        <dbReference type="ARBA" id="ARBA00001946"/>
    </source>
</evidence>
<evidence type="ECO:0000313" key="11">
    <source>
        <dbReference type="Proteomes" id="UP000671828"/>
    </source>
</evidence>
<keyword evidence="7" id="KW-0594">Phospholipid biosynthesis</keyword>
<keyword evidence="6" id="KW-0067">ATP-binding</keyword>
<evidence type="ECO:0000256" key="7">
    <source>
        <dbReference type="ARBA" id="ARBA00023209"/>
    </source>
</evidence>
<feature type="domain" description="DAGKc" evidence="9">
    <location>
        <begin position="1"/>
        <end position="128"/>
    </location>
</feature>
<keyword evidence="8" id="KW-1208">Phospholipid metabolism</keyword>
<evidence type="ECO:0000256" key="5">
    <source>
        <dbReference type="ARBA" id="ARBA00022777"/>
    </source>
</evidence>
<dbReference type="GO" id="GO:0008654">
    <property type="term" value="P:phospholipid biosynthetic process"/>
    <property type="evidence" value="ECO:0007669"/>
    <property type="project" value="UniProtKB-KW"/>
</dbReference>
<proteinExistence type="inferred from homology"/>
<dbReference type="InterPro" id="IPR016064">
    <property type="entry name" value="NAD/diacylglycerol_kinase_sf"/>
</dbReference>
<dbReference type="SUPFAM" id="SSF111331">
    <property type="entry name" value="NAD kinase/diacylglycerol kinase-like"/>
    <property type="match status" value="1"/>
</dbReference>
<dbReference type="InterPro" id="IPR001206">
    <property type="entry name" value="Diacylglycerol_kinase_cat_dom"/>
</dbReference>
<keyword evidence="5 10" id="KW-0418">Kinase</keyword>
<dbReference type="PANTHER" id="PTHR12358:SF106">
    <property type="entry name" value="LIPID KINASE YEGS"/>
    <property type="match status" value="1"/>
</dbReference>
<dbReference type="Gene3D" id="3.40.50.10330">
    <property type="entry name" value="Probable inorganic polyphosphate/atp-NAD kinase, domain 1"/>
    <property type="match status" value="1"/>
</dbReference>
<evidence type="ECO:0000313" key="10">
    <source>
        <dbReference type="EMBL" id="QTR03803.1"/>
    </source>
</evidence>
<dbReference type="InterPro" id="IPR050187">
    <property type="entry name" value="Lipid_Phosphate_FormReg"/>
</dbReference>
<dbReference type="PROSITE" id="PS50146">
    <property type="entry name" value="DAGK"/>
    <property type="match status" value="1"/>
</dbReference>
<keyword evidence="3" id="KW-0808">Transferase</keyword>
<dbReference type="Pfam" id="PF00781">
    <property type="entry name" value="DAGK_cat"/>
    <property type="match status" value="1"/>
</dbReference>
<evidence type="ECO:0000256" key="8">
    <source>
        <dbReference type="ARBA" id="ARBA00023264"/>
    </source>
</evidence>
<organism evidence="10 11">
    <name type="scientific">Saccharothrix algeriensis</name>
    <dbReference type="NCBI Taxonomy" id="173560"/>
    <lineage>
        <taxon>Bacteria</taxon>
        <taxon>Bacillati</taxon>
        <taxon>Actinomycetota</taxon>
        <taxon>Actinomycetes</taxon>
        <taxon>Pseudonocardiales</taxon>
        <taxon>Pseudonocardiaceae</taxon>
        <taxon>Saccharothrix</taxon>
    </lineage>
</organism>
<sequence>MTRAALLVCPASGRGRAARVAGTVAARLRTAVDSLDLHVAPSAAGTAAAARRAVDDGVDVLVVLGGDGGAHLAVQACAGAPPPRAVVPAGPGNDLATALGVTGVDDVVAALRAGSTRSLDLGRSAGGRWFATVLCAGFDSAVNERANALRWPAGPRRYDLAILAELAALRPGPLVVRTADERLELDALLVAVGNTTSYGGGIPVCPDADPADGLLDLTVVGAAPRRTLLRMLPTLRAGRHVGHPAVRTLRARSVRLSGPAWVGYADGERLHGLPMRVECRSAALAVVAPPAPRGGRGRRARIRSAFVGGL</sequence>
<keyword evidence="7" id="KW-0443">Lipid metabolism</keyword>
<dbReference type="Gene3D" id="2.60.200.40">
    <property type="match status" value="1"/>
</dbReference>
<comment type="cofactor">
    <cofactor evidence="1">
        <name>Mg(2+)</name>
        <dbReference type="ChEBI" id="CHEBI:18420"/>
    </cofactor>
</comment>
<evidence type="ECO:0000256" key="6">
    <source>
        <dbReference type="ARBA" id="ARBA00022840"/>
    </source>
</evidence>
<dbReference type="Proteomes" id="UP000671828">
    <property type="component" value="Chromosome"/>
</dbReference>
<dbReference type="InterPro" id="IPR045540">
    <property type="entry name" value="YegS/DAGK_C"/>
</dbReference>
<dbReference type="GO" id="GO:0005886">
    <property type="term" value="C:plasma membrane"/>
    <property type="evidence" value="ECO:0007669"/>
    <property type="project" value="TreeGrafter"/>
</dbReference>
<evidence type="ECO:0000259" key="9">
    <source>
        <dbReference type="PROSITE" id="PS50146"/>
    </source>
</evidence>
<comment type="similarity">
    <text evidence="2">Belongs to the diacylglycerol/lipid kinase family.</text>
</comment>
<evidence type="ECO:0000256" key="4">
    <source>
        <dbReference type="ARBA" id="ARBA00022741"/>
    </source>
</evidence>
<dbReference type="GO" id="GO:0004143">
    <property type="term" value="F:ATP-dependent diacylglycerol kinase activity"/>
    <property type="evidence" value="ECO:0007669"/>
    <property type="project" value="TreeGrafter"/>
</dbReference>
<accession>A0A8T8HYT0</accession>
<dbReference type="PANTHER" id="PTHR12358">
    <property type="entry name" value="SPHINGOSINE KINASE"/>
    <property type="match status" value="1"/>
</dbReference>
<gene>
    <name evidence="10" type="ORF">J7S33_01800</name>
</gene>
<keyword evidence="4" id="KW-0547">Nucleotide-binding</keyword>
<name>A0A8T8HYT0_9PSEU</name>
<dbReference type="AlphaFoldDB" id="A0A8T8HYT0"/>
<evidence type="ECO:0000256" key="3">
    <source>
        <dbReference type="ARBA" id="ARBA00022679"/>
    </source>
</evidence>
<protein>
    <submittedName>
        <fullName evidence="10">NAD(+)/NADH kinase</fullName>
    </submittedName>
</protein>
<reference evidence="10" key="1">
    <citation type="submission" date="2021-04" db="EMBL/GenBank/DDBJ databases">
        <title>Saccharothrix algeriensis WGS.</title>
        <authorList>
            <person name="Stuskova K."/>
            <person name="Hakalova E."/>
            <person name="Tebbal A.B."/>
            <person name="Eichmeier A."/>
        </authorList>
    </citation>
    <scope>NUCLEOTIDE SEQUENCE</scope>
    <source>
        <strain evidence="10">NRRL B-24137</strain>
    </source>
</reference>
<dbReference type="EMBL" id="CP072788">
    <property type="protein sequence ID" value="QTR03803.1"/>
    <property type="molecule type" value="Genomic_DNA"/>
</dbReference>
<dbReference type="GO" id="GO:0005524">
    <property type="term" value="F:ATP binding"/>
    <property type="evidence" value="ECO:0007669"/>
    <property type="project" value="UniProtKB-KW"/>
</dbReference>
<dbReference type="InterPro" id="IPR017438">
    <property type="entry name" value="ATP-NAD_kinase_N"/>
</dbReference>
<keyword evidence="7" id="KW-0444">Lipid biosynthesis</keyword>
<evidence type="ECO:0000256" key="2">
    <source>
        <dbReference type="ARBA" id="ARBA00005983"/>
    </source>
</evidence>